<keyword evidence="3" id="KW-1185">Reference proteome</keyword>
<evidence type="ECO:0000256" key="1">
    <source>
        <dbReference type="SAM" id="MobiDB-lite"/>
    </source>
</evidence>
<comment type="caution">
    <text evidence="2">The sequence shown here is derived from an EMBL/GenBank/DDBJ whole genome shotgun (WGS) entry which is preliminary data.</text>
</comment>
<accession>A0ABN7XGP0</accession>
<feature type="non-terminal residue" evidence="2">
    <location>
        <position position="1"/>
    </location>
</feature>
<gene>
    <name evidence="2" type="ORF">GMARGA_LOCUS42349</name>
</gene>
<dbReference type="EMBL" id="CAJVQB010125538">
    <property type="protein sequence ID" value="CAG8853528.1"/>
    <property type="molecule type" value="Genomic_DNA"/>
</dbReference>
<evidence type="ECO:0000313" key="2">
    <source>
        <dbReference type="EMBL" id="CAG8853528.1"/>
    </source>
</evidence>
<feature type="non-terminal residue" evidence="2">
    <location>
        <position position="148"/>
    </location>
</feature>
<sequence>IAPFCKRPSPTFSEPSTPKTAWTMPTPKLLLSKKTNKEVLSINDELAEMSDTARVNCYFYSVDQEFPFNAGWALKESMKLGNKGARKHITKKVLQYLQGYFLAGNLKAADRYSPEDMHADLENLAKHGELSFEEIPTVKTIKSWIGRY</sequence>
<feature type="region of interest" description="Disordered" evidence="1">
    <location>
        <begin position="1"/>
        <end position="24"/>
    </location>
</feature>
<dbReference type="Proteomes" id="UP000789901">
    <property type="component" value="Unassembled WGS sequence"/>
</dbReference>
<name>A0ABN7XGP0_GIGMA</name>
<organism evidence="2 3">
    <name type="scientific">Gigaspora margarita</name>
    <dbReference type="NCBI Taxonomy" id="4874"/>
    <lineage>
        <taxon>Eukaryota</taxon>
        <taxon>Fungi</taxon>
        <taxon>Fungi incertae sedis</taxon>
        <taxon>Mucoromycota</taxon>
        <taxon>Glomeromycotina</taxon>
        <taxon>Glomeromycetes</taxon>
        <taxon>Diversisporales</taxon>
        <taxon>Gigasporaceae</taxon>
        <taxon>Gigaspora</taxon>
    </lineage>
</organism>
<protein>
    <submittedName>
        <fullName evidence="2">35080_t:CDS:1</fullName>
    </submittedName>
</protein>
<evidence type="ECO:0000313" key="3">
    <source>
        <dbReference type="Proteomes" id="UP000789901"/>
    </source>
</evidence>
<feature type="compositionally biased region" description="Polar residues" evidence="1">
    <location>
        <begin position="10"/>
        <end position="20"/>
    </location>
</feature>
<proteinExistence type="predicted"/>
<reference evidence="2 3" key="1">
    <citation type="submission" date="2021-06" db="EMBL/GenBank/DDBJ databases">
        <authorList>
            <person name="Kallberg Y."/>
            <person name="Tangrot J."/>
            <person name="Rosling A."/>
        </authorList>
    </citation>
    <scope>NUCLEOTIDE SEQUENCE [LARGE SCALE GENOMIC DNA]</scope>
    <source>
        <strain evidence="2 3">120-4 pot B 10/14</strain>
    </source>
</reference>